<proteinExistence type="predicted"/>
<accession>A0A6J5N0M8</accession>
<gene>
    <name evidence="2" type="ORF">UFOVP602_19</name>
</gene>
<keyword evidence="1" id="KW-1133">Transmembrane helix</keyword>
<reference evidence="2" key="1">
    <citation type="submission" date="2020-04" db="EMBL/GenBank/DDBJ databases">
        <authorList>
            <person name="Chiriac C."/>
            <person name="Salcher M."/>
            <person name="Ghai R."/>
            <person name="Kavagutti S V."/>
        </authorList>
    </citation>
    <scope>NUCLEOTIDE SEQUENCE</scope>
</reference>
<dbReference type="EMBL" id="LR796591">
    <property type="protein sequence ID" value="CAB4152694.1"/>
    <property type="molecule type" value="Genomic_DNA"/>
</dbReference>
<feature type="transmembrane region" description="Helical" evidence="1">
    <location>
        <begin position="6"/>
        <end position="28"/>
    </location>
</feature>
<keyword evidence="1" id="KW-0812">Transmembrane</keyword>
<protein>
    <submittedName>
        <fullName evidence="2">Uncharacterized protein</fullName>
    </submittedName>
</protein>
<organism evidence="2">
    <name type="scientific">uncultured Caudovirales phage</name>
    <dbReference type="NCBI Taxonomy" id="2100421"/>
    <lineage>
        <taxon>Viruses</taxon>
        <taxon>Duplodnaviria</taxon>
        <taxon>Heunggongvirae</taxon>
        <taxon>Uroviricota</taxon>
        <taxon>Caudoviricetes</taxon>
        <taxon>Peduoviridae</taxon>
        <taxon>Maltschvirus</taxon>
        <taxon>Maltschvirus maltsch</taxon>
    </lineage>
</organism>
<name>A0A6J5N0M8_9CAUD</name>
<evidence type="ECO:0000313" key="2">
    <source>
        <dbReference type="EMBL" id="CAB4152694.1"/>
    </source>
</evidence>
<evidence type="ECO:0000256" key="1">
    <source>
        <dbReference type="SAM" id="Phobius"/>
    </source>
</evidence>
<keyword evidence="1" id="KW-0472">Membrane</keyword>
<sequence length="100" mass="11212">MTSIGVVFYCLLLGWILAANGIAMGAIFSPLQEQVRRETFEQSKAYNDGMVQEIRAMQFEYIKADADHKIALASVIKHRIAGYPENNFPSDISSFIRSLP</sequence>